<dbReference type="GeneID" id="93359505"/>
<sequence length="1362" mass="149219">MTQITGRKGGGGSPRAPVEQPDDLQSVAKAKLLIALGEGEFAGELTGKNIFLDGTPLLNADGSENFPGVVWEYRSGTQAQTYIQGMPAAENEITVGTTVQSSTPWAHAFTNPQLSAVRVRLKWPSLFRQEDNGDMVGNEVKYAIDLQTDGGSWKTVVDGRVKGKTTSGYERTHRIDLPQSATSWTLRVRKITEDANSAKIGDTMVLQSYTEVIDAKLTYPHTALLYIEFDSKQFNGSIPQVTCEPKMRVIRIPSNYDPEHRAYSGTWDGSFKWAWTNNPAWIFYDIVVSDRFGLGDRIKMQNIDKWELYRVAQYCDQPVPDGKGGGGTEPRYICDVYVQDRNEAYTVLRDFAAIFRGMTYWGGNQIITLADMPRDIDYSYTKANVLDGRFTYSGSSSKARYSSALVSYSDPLNGYADAMEPVFENELVYRFGFNQLEMTAIGCTRQSEANRKGRWGILTNNKDRVVTFKVGLDGNIPQPGYIIAVADENLSGKVTGGRVSAVNGRSITLDRKPDAAPGDRLMLNLPSGKSQARTIQMVTDNVITVTTEYSETPEPECVWVTESDELYAQQYRVVSVTENDDGTFTISAAMHDPDKYDRIDTGAVLDERPVSVIPPGNQFPPKDITISSYSVVNQGISIETMQVTWSPAENAIAYEAQWRRDDGNWINVPRNATTSFDVPGVYSGRYLVRVRAINAAEISSGWGYSEETRLTGKVGDPPMPLNFRASTLVFGIKLNWEFGKFTEDTLKTEIQYSKTNDGQNLLLLADVPYPSRSHELAGLAAGTAFYFRARLVDKSGNYSAWTDYVRGISEFDAGEILADLSGKIGHDQLAQDLLTEINSKADSSVVSALDERMSDIGGEVTEATSQVQALSGKLDKVKADLTESVVVDLDLSALNENTYYPVILPLTTSRRYYFRVFRTLGQYGDNKPGYATHGSGGFAMIVEWQVSGSGWGTQSENRIIDNVDWRWTNQSPVMGPAQLTHSSVEYVYLRGGAKYQLTRHKSVSHRIVTDTYTGNGQSVTPKGFVAGEIPVSGEQRFNATANAVNRLETSVTEVSGRVTSTAQQVTRLESQVGADSAKIEQTSKVLTDLNGRISASWTMKVQLDSKGNKVITGIGLGFNAQGNSQFLVNAQNFAVISSLNGKVVTPFVIQNGQAFFNDALISQATIDKLLVGNHIRSVNYETGRNGYFLNAQTGNAEFNNGVFRGTLDGVDGRFTGTVYAERLVGDVAVAASYPQASAQNTHGGGGGWTTATSVITYAGGMLYDMTLVLPSITAIIEDNSGSNPRPVSGELRFSIRVDGVGQQATSQWSGQSVMGSAHAVIPRGRKNVKIEIEVGVRHKGRAHVVLREGVVMAFKRSSASFR</sequence>
<dbReference type="InterPro" id="IPR036116">
    <property type="entry name" value="FN3_sf"/>
</dbReference>
<evidence type="ECO:0000313" key="3">
    <source>
        <dbReference type="EMBL" id="MDS0899257.1"/>
    </source>
</evidence>
<comment type="caution">
    <text evidence="3">The sequence shown here is derived from an EMBL/GenBank/DDBJ whole genome shotgun (WGS) entry which is preliminary data.</text>
</comment>
<proteinExistence type="predicted"/>
<dbReference type="Gene3D" id="2.60.40.10">
    <property type="entry name" value="Immunoglobulins"/>
    <property type="match status" value="1"/>
</dbReference>
<dbReference type="PROSITE" id="PS50853">
    <property type="entry name" value="FN3"/>
    <property type="match status" value="2"/>
</dbReference>
<dbReference type="SMART" id="SM00060">
    <property type="entry name" value="FN3"/>
    <property type="match status" value="2"/>
</dbReference>
<dbReference type="SUPFAM" id="SSF49265">
    <property type="entry name" value="Fibronectin type III"/>
    <property type="match status" value="2"/>
</dbReference>
<accession>A0AAE4FFB6</accession>
<dbReference type="Gene3D" id="1.20.5.340">
    <property type="match status" value="1"/>
</dbReference>
<dbReference type="CDD" id="cd00063">
    <property type="entry name" value="FN3"/>
    <property type="match status" value="1"/>
</dbReference>
<name>A0AAE4FFB6_MORMO</name>
<dbReference type="Pfam" id="PF24801">
    <property type="entry name" value="FNIII-A_GpJ"/>
    <property type="match status" value="1"/>
</dbReference>
<organism evidence="3 4">
    <name type="scientific">Morganella morganii</name>
    <name type="common">Proteus morganii</name>
    <dbReference type="NCBI Taxonomy" id="582"/>
    <lineage>
        <taxon>Bacteria</taxon>
        <taxon>Pseudomonadati</taxon>
        <taxon>Pseudomonadota</taxon>
        <taxon>Gammaproteobacteria</taxon>
        <taxon>Enterobacterales</taxon>
        <taxon>Morganellaceae</taxon>
        <taxon>Morganella</taxon>
    </lineage>
</organism>
<dbReference type="InterPro" id="IPR013783">
    <property type="entry name" value="Ig-like_fold"/>
</dbReference>
<dbReference type="InterPro" id="IPR003961">
    <property type="entry name" value="FN3_dom"/>
</dbReference>
<protein>
    <submittedName>
        <fullName evidence="3">DUF1983 domain-containing protein</fullName>
    </submittedName>
</protein>
<evidence type="ECO:0000313" key="4">
    <source>
        <dbReference type="Proteomes" id="UP001182247"/>
    </source>
</evidence>
<dbReference type="Pfam" id="PF09327">
    <property type="entry name" value="Phage_Tail_Tip"/>
    <property type="match status" value="1"/>
</dbReference>
<dbReference type="RefSeq" id="WP_024474641.1">
    <property type="nucleotide sequence ID" value="NZ_CAXOJY010000025.1"/>
</dbReference>
<dbReference type="InterPro" id="IPR055385">
    <property type="entry name" value="GpJ_HDII-ins2"/>
</dbReference>
<evidence type="ECO:0000259" key="2">
    <source>
        <dbReference type="PROSITE" id="PS50853"/>
    </source>
</evidence>
<dbReference type="EMBL" id="JAPKIY010000026">
    <property type="protein sequence ID" value="MDS0899257.1"/>
    <property type="molecule type" value="Genomic_DNA"/>
</dbReference>
<dbReference type="Proteomes" id="UP001182247">
    <property type="component" value="Unassembled WGS sequence"/>
</dbReference>
<dbReference type="InterPro" id="IPR032876">
    <property type="entry name" value="J_dom"/>
</dbReference>
<evidence type="ECO:0000256" key="1">
    <source>
        <dbReference type="SAM" id="MobiDB-lite"/>
    </source>
</evidence>
<reference evidence="3" key="1">
    <citation type="submission" date="2023-02" db="EMBL/GenBank/DDBJ databases">
        <title>Detection, antimicrobial susceptibility and genomic characterization of NDM-producing species of Morganellaceae, Yersiniaceae, and Enterobacteriaceae other than Klebsiella.</title>
        <authorList>
            <person name="Camargo C.H."/>
            <person name="Sacchi C.T."/>
            <person name="Campos K.R."/>
        </authorList>
    </citation>
    <scope>NUCLEOTIDE SEQUENCE</scope>
    <source>
        <strain evidence="3">1189_21</strain>
    </source>
</reference>
<dbReference type="PANTHER" id="PTHR36251">
    <property type="entry name" value="FELS-1 PROPHAGE HOST SPECIFICITY PROTEIN-RELATED"/>
    <property type="match status" value="1"/>
</dbReference>
<feature type="domain" description="Fibronectin type-III" evidence="2">
    <location>
        <begin position="620"/>
        <end position="714"/>
    </location>
</feature>
<feature type="domain" description="Fibronectin type-III" evidence="2">
    <location>
        <begin position="717"/>
        <end position="812"/>
    </location>
</feature>
<dbReference type="InterPro" id="IPR015406">
    <property type="entry name" value="GpJ_CSF"/>
</dbReference>
<dbReference type="Pfam" id="PF13550">
    <property type="entry name" value="Phage-tail_3"/>
    <property type="match status" value="1"/>
</dbReference>
<dbReference type="PANTHER" id="PTHR36251:SF2">
    <property type="entry name" value="GIFSY-2 PROPHAGE HOST SPECIFICITY PROTEIN J, PHAGE LAMBDA"/>
    <property type="match status" value="1"/>
</dbReference>
<dbReference type="InterPro" id="IPR053171">
    <property type="entry name" value="Viral_Tip_Attach_Protein"/>
</dbReference>
<feature type="region of interest" description="Disordered" evidence="1">
    <location>
        <begin position="1"/>
        <end position="22"/>
    </location>
</feature>
<gene>
    <name evidence="3" type="ORF">OSC06_14905</name>
</gene>